<organism evidence="5 6">
    <name type="scientific">Dioscorea cayennensis subsp. rotundata</name>
    <name type="common">White Guinea yam</name>
    <name type="synonym">Dioscorea rotundata</name>
    <dbReference type="NCBI Taxonomy" id="55577"/>
    <lineage>
        <taxon>Eukaryota</taxon>
        <taxon>Viridiplantae</taxon>
        <taxon>Streptophyta</taxon>
        <taxon>Embryophyta</taxon>
        <taxon>Tracheophyta</taxon>
        <taxon>Spermatophyta</taxon>
        <taxon>Magnoliopsida</taxon>
        <taxon>Liliopsida</taxon>
        <taxon>Dioscoreales</taxon>
        <taxon>Dioscoreaceae</taxon>
        <taxon>Dioscorea</taxon>
    </lineage>
</organism>
<dbReference type="InterPro" id="IPR032675">
    <property type="entry name" value="LRR_dom_sf"/>
</dbReference>
<dbReference type="InterPro" id="IPR001611">
    <property type="entry name" value="Leu-rich_rpt"/>
</dbReference>
<gene>
    <name evidence="6" type="primary">LOC120272246</name>
</gene>
<dbReference type="InterPro" id="IPR002182">
    <property type="entry name" value="NB-ARC"/>
</dbReference>
<evidence type="ECO:0000256" key="1">
    <source>
        <dbReference type="ARBA" id="ARBA00008894"/>
    </source>
</evidence>
<dbReference type="Pfam" id="PF00931">
    <property type="entry name" value="NB-ARC"/>
    <property type="match status" value="1"/>
</dbReference>
<sequence length="303" mass="34240">MGPKLCGTTRSMNVCNSMESGKEIKVEGLTDEEAWSLFKDKVGAEDIIMLAEIQPIAKQVAEECGRSLLAHDHRWPCFEESKTTASRRNALRQLKTSRADRYMDYEILVDELIEYWMAEGLIDEEGSIQTGKDRGHAYLKELKDACMIVSVGNDDKFVRMHDLIRDLAINITREPPLFMVKAGLQLEESPKEEEWVESLERVSLMSNGVKAFKGEPNCPRLTNFLLKENGAVTFSDTFFKHMHNLQVLDLSGTRIKSLPSSLSDLMNLHALILTNCSKLKCLPSLAKLHKLRQLKLGGLRSLN</sequence>
<dbReference type="GeneID" id="120272246"/>
<keyword evidence="2" id="KW-0611">Plant defense</keyword>
<evidence type="ECO:0000313" key="6">
    <source>
        <dbReference type="RefSeq" id="XP_039134947.1"/>
    </source>
</evidence>
<dbReference type="Proteomes" id="UP001515500">
    <property type="component" value="Chromosome 2"/>
</dbReference>
<dbReference type="SUPFAM" id="SSF52058">
    <property type="entry name" value="L domain-like"/>
    <property type="match status" value="1"/>
</dbReference>
<dbReference type="InterPro" id="IPR050905">
    <property type="entry name" value="Plant_NBS-LRR"/>
</dbReference>
<dbReference type="Pfam" id="PF23559">
    <property type="entry name" value="WHD_DRP"/>
    <property type="match status" value="1"/>
</dbReference>
<evidence type="ECO:0000256" key="2">
    <source>
        <dbReference type="ARBA" id="ARBA00022821"/>
    </source>
</evidence>
<evidence type="ECO:0000259" key="4">
    <source>
        <dbReference type="Pfam" id="PF23559"/>
    </source>
</evidence>
<comment type="similarity">
    <text evidence="1">Belongs to the disease resistance NB-LRR family.</text>
</comment>
<keyword evidence="5" id="KW-1185">Reference proteome</keyword>
<dbReference type="Gene3D" id="3.80.10.10">
    <property type="entry name" value="Ribonuclease Inhibitor"/>
    <property type="match status" value="1"/>
</dbReference>
<proteinExistence type="inferred from homology"/>
<dbReference type="PANTHER" id="PTHR33463">
    <property type="entry name" value="NB-ARC DOMAIN-CONTAINING PROTEIN-RELATED"/>
    <property type="match status" value="1"/>
</dbReference>
<feature type="domain" description="Disease resistance protein winged helix" evidence="4">
    <location>
        <begin position="104"/>
        <end position="168"/>
    </location>
</feature>
<dbReference type="AlphaFoldDB" id="A0AB40C569"/>
<dbReference type="PANTHER" id="PTHR33463:SF221">
    <property type="entry name" value="LEUCINE-RICH REPEAT DOMAIN, L DOMAIN-CONTAINING PROTEIN"/>
    <property type="match status" value="1"/>
</dbReference>
<evidence type="ECO:0000313" key="5">
    <source>
        <dbReference type="Proteomes" id="UP001515500"/>
    </source>
</evidence>
<dbReference type="InterPro" id="IPR027417">
    <property type="entry name" value="P-loop_NTPase"/>
</dbReference>
<name>A0AB40C569_DIOCR</name>
<protein>
    <submittedName>
        <fullName evidence="6">Probable disease resistance protein At1g15890</fullName>
    </submittedName>
</protein>
<dbReference type="PROSITE" id="PS51450">
    <property type="entry name" value="LRR"/>
    <property type="match status" value="1"/>
</dbReference>
<dbReference type="GO" id="GO:0043531">
    <property type="term" value="F:ADP binding"/>
    <property type="evidence" value="ECO:0007669"/>
    <property type="project" value="InterPro"/>
</dbReference>
<accession>A0AB40C569</accession>
<feature type="domain" description="NB-ARC" evidence="3">
    <location>
        <begin position="8"/>
        <end position="45"/>
    </location>
</feature>
<dbReference type="SUPFAM" id="SSF52540">
    <property type="entry name" value="P-loop containing nucleoside triphosphate hydrolases"/>
    <property type="match status" value="1"/>
</dbReference>
<dbReference type="InterPro" id="IPR058922">
    <property type="entry name" value="WHD_DRP"/>
</dbReference>
<dbReference type="RefSeq" id="XP_039134947.1">
    <property type="nucleotide sequence ID" value="XM_039279013.1"/>
</dbReference>
<reference evidence="6" key="1">
    <citation type="submission" date="2025-08" db="UniProtKB">
        <authorList>
            <consortium name="RefSeq"/>
        </authorList>
    </citation>
    <scope>IDENTIFICATION</scope>
</reference>
<dbReference type="Pfam" id="PF13855">
    <property type="entry name" value="LRR_8"/>
    <property type="match status" value="1"/>
</dbReference>
<evidence type="ECO:0000259" key="3">
    <source>
        <dbReference type="Pfam" id="PF00931"/>
    </source>
</evidence>